<keyword evidence="5" id="KW-1185">Reference proteome</keyword>
<keyword evidence="2" id="KW-0472">Membrane</keyword>
<feature type="compositionally biased region" description="Basic and acidic residues" evidence="1">
    <location>
        <begin position="523"/>
        <end position="532"/>
    </location>
</feature>
<keyword evidence="2" id="KW-1133">Transmembrane helix</keyword>
<dbReference type="GeneID" id="19015975"/>
<keyword evidence="3" id="KW-0732">Signal</keyword>
<feature type="compositionally biased region" description="Polar residues" evidence="1">
    <location>
        <begin position="508"/>
        <end position="522"/>
    </location>
</feature>
<dbReference type="EMBL" id="FO082274">
    <property type="protein sequence ID" value="CCO16523.1"/>
    <property type="molecule type" value="Genomic_DNA"/>
</dbReference>
<feature type="signal peptide" evidence="3">
    <location>
        <begin position="1"/>
        <end position="26"/>
    </location>
</feature>
<dbReference type="Proteomes" id="UP000198341">
    <property type="component" value="Chromosome 5"/>
</dbReference>
<feature type="chain" id="PRO_5003917737" description="Transmembrane protein" evidence="3">
    <location>
        <begin position="27"/>
        <end position="564"/>
    </location>
</feature>
<evidence type="ECO:0008006" key="6">
    <source>
        <dbReference type="Google" id="ProtNLM"/>
    </source>
</evidence>
<evidence type="ECO:0000256" key="1">
    <source>
        <dbReference type="SAM" id="MobiDB-lite"/>
    </source>
</evidence>
<sequence>MVVKLPLLRFHGVFVLFSLLFVSSSAFVAEFEEEEEDSKNTFLRRSGGFNDDDENDDAKGRRQSFLGGSSSSSSSSNAADVGNRARWLFERSGNVRWSLKNEDDDEETTKSFSLKDVIGARYSDDRRGPAMEVYESTGEFVTMELVFSRTKNKNRATRRSLVNVGGKGAEVGRYFSGDGRIKAVTTSSSVSSSVFALREDGEVLGYDEEKPGNVKNITKPFQESVSVHCAKNKEVFTLFHVNRESSEHQKEKLCAMCLETRRAGGRVIYNGFCAELNEDDGIKVDGDVSSFSYIVSREYEPIAFQAVDDYVVALERQKKNDGMFRLQMFSSKAILVSSKLKSPIEPILAYSSNNNNKGVDDDQIKVLSLTYSKFNDDDDIAPNAVPNTLGIFTLGVPIGTTTNQTDAIVLRMFNARTEDISATLASAHVTIKWTRILFVVLITIIGCSAMLLCAASAFVGTPKPFLEEDVEANGDVEEQLLDSILEEEEEETEEEEEEEEEKQDKIVDNNSVLSSSDAQTLSHENEEEKQEEKQEEEEEDDTDRRLAGGVQAFFESFLFTSSKS</sequence>
<organism evidence="4 5">
    <name type="scientific">Bathycoccus prasinos</name>
    <dbReference type="NCBI Taxonomy" id="41875"/>
    <lineage>
        <taxon>Eukaryota</taxon>
        <taxon>Viridiplantae</taxon>
        <taxon>Chlorophyta</taxon>
        <taxon>Mamiellophyceae</taxon>
        <taxon>Mamiellales</taxon>
        <taxon>Bathycoccaceae</taxon>
        <taxon>Bathycoccus</taxon>
    </lineage>
</organism>
<evidence type="ECO:0000313" key="4">
    <source>
        <dbReference type="EMBL" id="CCO16523.1"/>
    </source>
</evidence>
<gene>
    <name evidence="4" type="ORF">Bathy05g04720</name>
</gene>
<dbReference type="KEGG" id="bpg:Bathy05g04720"/>
<feature type="compositionally biased region" description="Acidic residues" evidence="1">
    <location>
        <begin position="486"/>
        <end position="501"/>
    </location>
</feature>
<dbReference type="RefSeq" id="XP_007512965.1">
    <property type="nucleotide sequence ID" value="XM_007512903.1"/>
</dbReference>
<feature type="region of interest" description="Disordered" evidence="1">
    <location>
        <begin position="42"/>
        <end position="79"/>
    </location>
</feature>
<reference evidence="4 5" key="1">
    <citation type="submission" date="2011-10" db="EMBL/GenBank/DDBJ databases">
        <authorList>
            <person name="Genoscope - CEA"/>
        </authorList>
    </citation>
    <scope>NUCLEOTIDE SEQUENCE [LARGE SCALE GENOMIC DNA]</scope>
    <source>
        <strain evidence="4 5">RCC 1105</strain>
    </source>
</reference>
<keyword evidence="2" id="KW-0812">Transmembrane</keyword>
<evidence type="ECO:0000256" key="2">
    <source>
        <dbReference type="SAM" id="Phobius"/>
    </source>
</evidence>
<feature type="region of interest" description="Disordered" evidence="1">
    <location>
        <begin position="486"/>
        <end position="549"/>
    </location>
</feature>
<dbReference type="AlphaFoldDB" id="K8F4S4"/>
<accession>K8F4S4</accession>
<proteinExistence type="predicted"/>
<evidence type="ECO:0000256" key="3">
    <source>
        <dbReference type="SAM" id="SignalP"/>
    </source>
</evidence>
<protein>
    <recommendedName>
        <fullName evidence="6">Transmembrane protein</fullName>
    </recommendedName>
</protein>
<name>K8F4S4_9CHLO</name>
<feature type="transmembrane region" description="Helical" evidence="2">
    <location>
        <begin position="436"/>
        <end position="459"/>
    </location>
</feature>
<evidence type="ECO:0000313" key="5">
    <source>
        <dbReference type="Proteomes" id="UP000198341"/>
    </source>
</evidence>